<reference evidence="7 8" key="1">
    <citation type="submission" date="2016-07" db="EMBL/GenBank/DDBJ databases">
        <title>Pervasive Adenine N6-methylation of Active Genes in Fungi.</title>
        <authorList>
            <consortium name="DOE Joint Genome Institute"/>
            <person name="Mondo S.J."/>
            <person name="Dannebaum R.O."/>
            <person name="Kuo R.C."/>
            <person name="Labutti K."/>
            <person name="Haridas S."/>
            <person name="Kuo A."/>
            <person name="Salamov A."/>
            <person name="Ahrendt S.R."/>
            <person name="Lipzen A."/>
            <person name="Sullivan W."/>
            <person name="Andreopoulos W.B."/>
            <person name="Clum A."/>
            <person name="Lindquist E."/>
            <person name="Daum C."/>
            <person name="Ramamoorthy G.K."/>
            <person name="Gryganskyi A."/>
            <person name="Culley D."/>
            <person name="Magnuson J.K."/>
            <person name="James T.Y."/>
            <person name="O'Malley M.A."/>
            <person name="Stajich J.E."/>
            <person name="Spatafora J.W."/>
            <person name="Visel A."/>
            <person name="Grigoriev I.V."/>
        </authorList>
    </citation>
    <scope>NUCLEOTIDE SEQUENCE [LARGE SCALE GENOMIC DNA]</scope>
    <source>
        <strain evidence="7 8">NRRL 1336</strain>
    </source>
</reference>
<dbReference type="SUPFAM" id="SSF47807">
    <property type="entry name" value="5' to 3' exonuclease, C-terminal subdomain"/>
    <property type="match status" value="1"/>
</dbReference>
<keyword evidence="8" id="KW-1185">Reference proteome</keyword>
<dbReference type="PRINTS" id="PR00853">
    <property type="entry name" value="XPGRADSUPER"/>
</dbReference>
<feature type="domain" description="XPG N-terminal" evidence="6">
    <location>
        <begin position="1"/>
        <end position="101"/>
    </location>
</feature>
<keyword evidence="2" id="KW-0540">Nuclease</keyword>
<feature type="region of interest" description="Disordered" evidence="4">
    <location>
        <begin position="652"/>
        <end position="691"/>
    </location>
</feature>
<comment type="similarity">
    <text evidence="1">Belongs to the XPG/RAD2 endonuclease family. XPG subfamily.</text>
</comment>
<feature type="domain" description="XPG-I" evidence="5">
    <location>
        <begin position="111"/>
        <end position="181"/>
    </location>
</feature>
<proteinExistence type="inferred from homology"/>
<dbReference type="STRING" id="90262.A0A1X2J0J5"/>
<feature type="region of interest" description="Disordered" evidence="4">
    <location>
        <begin position="593"/>
        <end position="632"/>
    </location>
</feature>
<dbReference type="PANTHER" id="PTHR11081:SF75">
    <property type="entry name" value="ENDONUCLEASE, PUTATIVE (AFU_ORTHOLOGUE AFUA_3G13260)-RELATED"/>
    <property type="match status" value="1"/>
</dbReference>
<dbReference type="SUPFAM" id="SSF88723">
    <property type="entry name" value="PIN domain-like"/>
    <property type="match status" value="1"/>
</dbReference>
<dbReference type="InterPro" id="IPR001044">
    <property type="entry name" value="XPG/Rad2_eukaryotes"/>
</dbReference>
<accession>A0A1X2J0J5</accession>
<dbReference type="AlphaFoldDB" id="A0A1X2J0J5"/>
<gene>
    <name evidence="7" type="ORF">BCR42DRAFT_340385</name>
</gene>
<dbReference type="CDD" id="cd09870">
    <property type="entry name" value="PIN_YEN1"/>
    <property type="match status" value="1"/>
</dbReference>
<dbReference type="InterPro" id="IPR029060">
    <property type="entry name" value="PIN-like_dom_sf"/>
</dbReference>
<dbReference type="GO" id="GO:0006289">
    <property type="term" value="P:nucleotide-excision repair"/>
    <property type="evidence" value="ECO:0007669"/>
    <property type="project" value="InterPro"/>
</dbReference>
<dbReference type="PRINTS" id="PR00066">
    <property type="entry name" value="XRODRMPGMNTG"/>
</dbReference>
<evidence type="ECO:0000313" key="7">
    <source>
        <dbReference type="EMBL" id="ORZ25369.1"/>
    </source>
</evidence>
<keyword evidence="3" id="KW-0378">Hydrolase</keyword>
<dbReference type="EMBL" id="MCGE01000001">
    <property type="protein sequence ID" value="ORZ25369.1"/>
    <property type="molecule type" value="Genomic_DNA"/>
</dbReference>
<dbReference type="GO" id="GO:0003697">
    <property type="term" value="F:single-stranded DNA binding"/>
    <property type="evidence" value="ECO:0007669"/>
    <property type="project" value="InterPro"/>
</dbReference>
<evidence type="ECO:0000256" key="1">
    <source>
        <dbReference type="ARBA" id="ARBA00005283"/>
    </source>
</evidence>
<evidence type="ECO:0000256" key="4">
    <source>
        <dbReference type="SAM" id="MobiDB-lite"/>
    </source>
</evidence>
<dbReference type="OrthoDB" id="3005703at2759"/>
<dbReference type="Proteomes" id="UP000193560">
    <property type="component" value="Unassembled WGS sequence"/>
</dbReference>
<evidence type="ECO:0000313" key="8">
    <source>
        <dbReference type="Proteomes" id="UP000193560"/>
    </source>
</evidence>
<evidence type="ECO:0000259" key="6">
    <source>
        <dbReference type="SMART" id="SM00485"/>
    </source>
</evidence>
<evidence type="ECO:0000256" key="3">
    <source>
        <dbReference type="ARBA" id="ARBA00022801"/>
    </source>
</evidence>
<evidence type="ECO:0008006" key="9">
    <source>
        <dbReference type="Google" id="ProtNLM"/>
    </source>
</evidence>
<dbReference type="SMART" id="SM00485">
    <property type="entry name" value="XPGN"/>
    <property type="match status" value="1"/>
</dbReference>
<dbReference type="Pfam" id="PF00867">
    <property type="entry name" value="XPG_I"/>
    <property type="match status" value="1"/>
</dbReference>
<dbReference type="Gene3D" id="3.40.50.1010">
    <property type="entry name" value="5'-nuclease"/>
    <property type="match status" value="1"/>
</dbReference>
<organism evidence="7 8">
    <name type="scientific">Absidia repens</name>
    <dbReference type="NCBI Taxonomy" id="90262"/>
    <lineage>
        <taxon>Eukaryota</taxon>
        <taxon>Fungi</taxon>
        <taxon>Fungi incertae sedis</taxon>
        <taxon>Mucoromycota</taxon>
        <taxon>Mucoromycotina</taxon>
        <taxon>Mucoromycetes</taxon>
        <taxon>Mucorales</taxon>
        <taxon>Cunninghamellaceae</taxon>
        <taxon>Absidia</taxon>
    </lineage>
</organism>
<name>A0A1X2J0J5_9FUNG</name>
<comment type="caution">
    <text evidence="7">The sequence shown here is derived from an EMBL/GenBank/DDBJ whole genome shotgun (WGS) entry which is preliminary data.</text>
</comment>
<dbReference type="Pfam" id="PF00752">
    <property type="entry name" value="XPG_N"/>
    <property type="match status" value="1"/>
</dbReference>
<dbReference type="GO" id="GO:0005634">
    <property type="term" value="C:nucleus"/>
    <property type="evidence" value="ECO:0007669"/>
    <property type="project" value="InterPro"/>
</dbReference>
<feature type="compositionally biased region" description="Low complexity" evidence="4">
    <location>
        <begin position="652"/>
        <end position="666"/>
    </location>
</feature>
<protein>
    <recommendedName>
        <fullName evidence="9">PIN domain-like protein</fullName>
    </recommendedName>
</protein>
<evidence type="ECO:0000259" key="5">
    <source>
        <dbReference type="SMART" id="SM00484"/>
    </source>
</evidence>
<dbReference type="InterPro" id="IPR036279">
    <property type="entry name" value="5-3_exonuclease_C_sf"/>
</dbReference>
<sequence length="691" mass="78851">MGVSGLWDIISPAERKYSLEELALDRTVCHSKSLRIAIDISIWNFQAQATQGGVNTVLRTIFYRCCRLYTLGIRPVFVFDGDQRPAYKRNRNIDTTTSNKDEHHLLLAMLKLFGFAVWNAAGEAEAECAVLQRLGYVDIIFTTDVDVFLFGGQRVARDWPGTDYELMSCIDTEWIEQTTSLDRSDMILIALLSGSDYASGVKKLGINVSLALAKLKYHRPVLDILQNSMDTNICSNTDNNDDRYTTRLYEMMDKLQHELNTNQSGFLRRRLHKVDLNVFLENEQLTQLAKDWIHPKAAILDPTNTEAAKAMHALLNDENVTPEFVSLASFCQVQFDWSKSKTMGKFANKLFPGYMLHRTATWLDKNSVISSGTPTTKKLLQQGTRRQRTHPYFNEHYRDKNLFYSQENRRQEQQPMDLSRIHIVENVRKTKHSTRLQKLSRCRVEWRRQPLVEFLSMVETELLDEIGMDDGNSQAMNNHDSQVDDHIYDSQHSNYSILGSMNGSDDDDNCIDLTVTHIPPAPALGPPTLAMPQIKQSIPQSQSSPTPTNSLAAASKRNEDGWIYQYCDPNKCCRQWIGSNLVQKVYPKMMNEFTKSQQSKRTKRTRTTSDNSQQRLDSFFTPIHGNSSNLSDDIQPEMINADTNSNIHHTLTTTTATTSTKITTKSSDPHQQRPHSGQSLILPRRRSTMFS</sequence>
<dbReference type="InterPro" id="IPR006084">
    <property type="entry name" value="XPG/Rad2"/>
</dbReference>
<evidence type="ECO:0000256" key="2">
    <source>
        <dbReference type="ARBA" id="ARBA00022722"/>
    </source>
</evidence>
<dbReference type="InterPro" id="IPR006086">
    <property type="entry name" value="XPG-I_dom"/>
</dbReference>
<dbReference type="SMART" id="SM00484">
    <property type="entry name" value="XPGI"/>
    <property type="match status" value="1"/>
</dbReference>
<dbReference type="PANTHER" id="PTHR11081">
    <property type="entry name" value="FLAP ENDONUCLEASE FAMILY MEMBER"/>
    <property type="match status" value="1"/>
</dbReference>
<dbReference type="GO" id="GO:0017108">
    <property type="term" value="F:5'-flap endonuclease activity"/>
    <property type="evidence" value="ECO:0007669"/>
    <property type="project" value="TreeGrafter"/>
</dbReference>
<dbReference type="InterPro" id="IPR006085">
    <property type="entry name" value="XPG_DNA_repair_N"/>
</dbReference>